<evidence type="ECO:0000256" key="2">
    <source>
        <dbReference type="ARBA" id="ARBA00022573"/>
    </source>
</evidence>
<dbReference type="PANTHER" id="PTHR36925:SF1">
    <property type="entry name" value="COBALT-PRECORRIN-6A REDUCTASE"/>
    <property type="match status" value="1"/>
</dbReference>
<dbReference type="OrthoDB" id="9780707at2"/>
<evidence type="ECO:0008006" key="6">
    <source>
        <dbReference type="Google" id="ProtNLM"/>
    </source>
</evidence>
<evidence type="ECO:0000313" key="4">
    <source>
        <dbReference type="EMBL" id="AJC12185.1"/>
    </source>
</evidence>
<dbReference type="InterPro" id="IPR003723">
    <property type="entry name" value="Precorrin-6x_reduct"/>
</dbReference>
<dbReference type="PANTHER" id="PTHR36925">
    <property type="entry name" value="COBALT-PRECORRIN-6A REDUCTASE"/>
    <property type="match status" value="1"/>
</dbReference>
<dbReference type="KEGG" id="cbac:JI75_05390"/>
<keyword evidence="3" id="KW-0560">Oxidoreductase</keyword>
<gene>
    <name evidence="4" type="ORF">JI75_05390</name>
</gene>
<reference evidence="4 5" key="2">
    <citation type="journal article" date="2015" name="Genome Announc.">
        <title>Complete Genome Sequence of Coriobacteriaceae Strain 68-1-3, a Novel Mucus-Degrading Isolate from the Swine Intestinal Tract.</title>
        <authorList>
            <person name="Looft T."/>
            <person name="Bayles D.O."/>
            <person name="Alt D.P."/>
            <person name="Stanton T.B."/>
        </authorList>
    </citation>
    <scope>NUCLEOTIDE SEQUENCE [LARGE SCALE GENOMIC DNA]</scope>
    <source>
        <strain evidence="4 5">68-1-3</strain>
    </source>
</reference>
<dbReference type="Proteomes" id="UP000031121">
    <property type="component" value="Chromosome"/>
</dbReference>
<organism evidence="4 5">
    <name type="scientific">Berryella intestinalis</name>
    <dbReference type="NCBI Taxonomy" id="1531429"/>
    <lineage>
        <taxon>Bacteria</taxon>
        <taxon>Bacillati</taxon>
        <taxon>Actinomycetota</taxon>
        <taxon>Coriobacteriia</taxon>
        <taxon>Eggerthellales</taxon>
        <taxon>Eggerthellaceae</taxon>
        <taxon>Berryella</taxon>
    </lineage>
</organism>
<dbReference type="PROSITE" id="PS51014">
    <property type="entry name" value="COBK_CBIJ"/>
    <property type="match status" value="1"/>
</dbReference>
<evidence type="ECO:0000256" key="3">
    <source>
        <dbReference type="ARBA" id="ARBA00023002"/>
    </source>
</evidence>
<dbReference type="NCBIfam" id="TIGR00715">
    <property type="entry name" value="precor6x_red"/>
    <property type="match status" value="1"/>
</dbReference>
<accession>A0A0A8B453</accession>
<dbReference type="Pfam" id="PF02571">
    <property type="entry name" value="CbiJ"/>
    <property type="match status" value="1"/>
</dbReference>
<evidence type="ECO:0000256" key="1">
    <source>
        <dbReference type="ARBA" id="ARBA00004953"/>
    </source>
</evidence>
<sequence>MRVLVFAGTTEGRQLVERYAGAPGIELAASCATEYGASLLPTAENVSALFARLDVEGMVGLMQGCACDAPGGPFDAVVDCTHPYAAEATANIREASSIAGVPYMRVERRDVPSDSQIAVPSAEAAAEAVNRLNRIGGNVLLTTGSKDLGVYARHIRGFAERVWARVLPVGESLSAARAAGLPASHVIAVQGPFSQQLNEAILREYDIAAMVTKSAGVHGGFQEKVDAARSCGVACVVVSRPRSEGGVTLAEVFRRIDGMIEGEEAR</sequence>
<name>A0A0A8B453_9ACTN</name>
<dbReference type="HOGENOM" id="CLU_068627_0_0_11"/>
<dbReference type="AlphaFoldDB" id="A0A0A8B453"/>
<dbReference type="GO" id="GO:0016994">
    <property type="term" value="F:precorrin-6A reductase activity"/>
    <property type="evidence" value="ECO:0007669"/>
    <property type="project" value="InterPro"/>
</dbReference>
<comment type="pathway">
    <text evidence="1">Cofactor biosynthesis; adenosylcobalamin biosynthesis.</text>
</comment>
<dbReference type="RefSeq" id="WP_039689324.1">
    <property type="nucleotide sequence ID" value="NZ_CP009302.1"/>
</dbReference>
<evidence type="ECO:0000313" key="5">
    <source>
        <dbReference type="Proteomes" id="UP000031121"/>
    </source>
</evidence>
<keyword evidence="5" id="KW-1185">Reference proteome</keyword>
<dbReference type="GO" id="GO:0009236">
    <property type="term" value="P:cobalamin biosynthetic process"/>
    <property type="evidence" value="ECO:0007669"/>
    <property type="project" value="UniProtKB-UniPathway"/>
</dbReference>
<dbReference type="UniPathway" id="UPA00148"/>
<dbReference type="EMBL" id="CP009302">
    <property type="protein sequence ID" value="AJC12185.1"/>
    <property type="molecule type" value="Genomic_DNA"/>
</dbReference>
<proteinExistence type="predicted"/>
<reference evidence="5" key="1">
    <citation type="submission" date="2014-08" db="EMBL/GenBank/DDBJ databases">
        <title>Coriobacteriaceae sp. complete genome.</title>
        <authorList>
            <person name="Looft T."/>
            <person name="Bayles D.O."/>
            <person name="Stanton T.B."/>
        </authorList>
    </citation>
    <scope>NUCLEOTIDE SEQUENCE [LARGE SCALE GENOMIC DNA]</scope>
    <source>
        <strain evidence="5">68-1-3</strain>
    </source>
</reference>
<keyword evidence="2" id="KW-0169">Cobalamin biosynthesis</keyword>
<protein>
    <recommendedName>
        <fullName evidence="6">Precorrin-6A reductase</fullName>
    </recommendedName>
</protein>
<dbReference type="STRING" id="1531429.JI75_05390"/>